<gene>
    <name evidence="1" type="ORF">F4559_002740</name>
</gene>
<comment type="caution">
    <text evidence="1">The sequence shown here is derived from an EMBL/GenBank/DDBJ whole genome shotgun (WGS) entry which is preliminary data.</text>
</comment>
<organism evidence="1 2">
    <name type="scientific">Saccharothrix violaceirubra</name>
    <dbReference type="NCBI Taxonomy" id="413306"/>
    <lineage>
        <taxon>Bacteria</taxon>
        <taxon>Bacillati</taxon>
        <taxon>Actinomycetota</taxon>
        <taxon>Actinomycetes</taxon>
        <taxon>Pseudonocardiales</taxon>
        <taxon>Pseudonocardiaceae</taxon>
        <taxon>Saccharothrix</taxon>
    </lineage>
</organism>
<evidence type="ECO:0000313" key="1">
    <source>
        <dbReference type="EMBL" id="MBB4965381.1"/>
    </source>
</evidence>
<accession>A0A7W7T342</accession>
<dbReference type="AlphaFoldDB" id="A0A7W7T342"/>
<name>A0A7W7T342_9PSEU</name>
<proteinExistence type="predicted"/>
<sequence length="83" mass="8498">MRSRPTPPSAVHDHLDYLDKLATDGDLRSRAAPAGTEITRLTSAWRSLLDATDSTSTVAAGGARAGFASASAPAPSGPPHTNT</sequence>
<keyword evidence="2" id="KW-1185">Reference proteome</keyword>
<evidence type="ECO:0000313" key="2">
    <source>
        <dbReference type="Proteomes" id="UP000542674"/>
    </source>
</evidence>
<dbReference type="RefSeq" id="WP_184668879.1">
    <property type="nucleotide sequence ID" value="NZ_BAABAI010000001.1"/>
</dbReference>
<reference evidence="1 2" key="1">
    <citation type="submission" date="2020-08" db="EMBL/GenBank/DDBJ databases">
        <title>Sequencing the genomes of 1000 actinobacteria strains.</title>
        <authorList>
            <person name="Klenk H.-P."/>
        </authorList>
    </citation>
    <scope>NUCLEOTIDE SEQUENCE [LARGE SCALE GENOMIC DNA]</scope>
    <source>
        <strain evidence="1 2">DSM 45084</strain>
    </source>
</reference>
<protein>
    <submittedName>
        <fullName evidence="1">Uncharacterized protein</fullName>
    </submittedName>
</protein>
<dbReference type="EMBL" id="JACHJS010000001">
    <property type="protein sequence ID" value="MBB4965381.1"/>
    <property type="molecule type" value="Genomic_DNA"/>
</dbReference>
<dbReference type="Proteomes" id="UP000542674">
    <property type="component" value="Unassembled WGS sequence"/>
</dbReference>